<dbReference type="RefSeq" id="WP_181075514.1">
    <property type="nucleotide sequence ID" value="NZ_DALZQH010000030.1"/>
</dbReference>
<reference evidence="1" key="1">
    <citation type="submission" date="2022-06" db="EMBL/GenBank/DDBJ databases">
        <title>Detection of beta-lactamases in bacteria of animal origin.</title>
        <authorList>
            <person name="Mlynarcik P."/>
            <person name="Zdarska V."/>
            <person name="Chudobova H."/>
            <person name="Prochazkova P."/>
            <person name="Hricova K."/>
            <person name="Mezerova K."/>
            <person name="Bardon J."/>
            <person name="Dolejska M."/>
            <person name="Sukkar I."/>
            <person name="Kolar M."/>
        </authorList>
    </citation>
    <scope>NUCLEOTIDE SEQUENCE</scope>
    <source>
        <strain evidence="1">S 300-3</strain>
    </source>
</reference>
<dbReference type="Proteomes" id="UP001165292">
    <property type="component" value="Unassembled WGS sequence"/>
</dbReference>
<dbReference type="EMBL" id="JAMYBS010000001">
    <property type="protein sequence ID" value="MCO7543344.1"/>
    <property type="molecule type" value="Genomic_DNA"/>
</dbReference>
<accession>A0AA41WD19</accession>
<sequence>MNRSTIALAPTLLVLGLMLFGRAEAMTVIDPTNLIQNSLTAVRTLEMTNNQLRQLQNETRMLLNQARHLASLDYNVISRLSLSIARSEQLLAQAQGLAYEVTRLDREFAQLYPERYAQTVTGAHLARQGLERWSQQRHGLHTALRVQGQVAQNLDMDQSVLTDLVAQSQSAVGALQASQATNQLLALQAKQAIQAQQMALTQNRAMALEQARQVADEQEAREQRRRFMGSGTPYTPRPVRLFEP</sequence>
<gene>
    <name evidence="1" type="primary">trbJ</name>
    <name evidence="1" type="ORF">NJF43_01075</name>
</gene>
<evidence type="ECO:0000313" key="2">
    <source>
        <dbReference type="Proteomes" id="UP001165292"/>
    </source>
</evidence>
<dbReference type="NCBIfam" id="TIGR02780">
    <property type="entry name" value="TrbJ_Ti"/>
    <property type="match status" value="1"/>
</dbReference>
<organism evidence="1 2">
    <name type="scientific">Stutzerimonas nitrititolerans</name>
    <dbReference type="NCBI Taxonomy" id="2482751"/>
    <lineage>
        <taxon>Bacteria</taxon>
        <taxon>Pseudomonadati</taxon>
        <taxon>Pseudomonadota</taxon>
        <taxon>Gammaproteobacteria</taxon>
        <taxon>Pseudomonadales</taxon>
        <taxon>Pseudomonadaceae</taxon>
        <taxon>Stutzerimonas</taxon>
    </lineage>
</organism>
<dbReference type="NCBIfam" id="NF010448">
    <property type="entry name" value="PRK13874.1"/>
    <property type="match status" value="1"/>
</dbReference>
<comment type="caution">
    <text evidence="1">The sequence shown here is derived from an EMBL/GenBank/DDBJ whole genome shotgun (WGS) entry which is preliminary data.</text>
</comment>
<protein>
    <submittedName>
        <fullName evidence="1">P-type conjugative transfer protein TrbJ</fullName>
    </submittedName>
</protein>
<dbReference type="AlphaFoldDB" id="A0AA41WD19"/>
<proteinExistence type="predicted"/>
<name>A0AA41WD19_9GAMM</name>
<dbReference type="InterPro" id="IPR014147">
    <property type="entry name" value="T4SS_TrbJ"/>
</dbReference>
<evidence type="ECO:0000313" key="1">
    <source>
        <dbReference type="EMBL" id="MCO7543344.1"/>
    </source>
</evidence>